<dbReference type="Proteomes" id="UP000188533">
    <property type="component" value="Unassembled WGS sequence"/>
</dbReference>
<protein>
    <submittedName>
        <fullName evidence="1">Uncharacterized protein</fullName>
    </submittedName>
</protein>
<name>A0A1Q3E1M4_LENED</name>
<reference evidence="1 2" key="1">
    <citation type="submission" date="2016-08" db="EMBL/GenBank/DDBJ databases">
        <authorList>
            <consortium name="Lentinula edodes genome sequencing consortium"/>
            <person name="Sakamoto Y."/>
            <person name="Nakade K."/>
            <person name="Sato S."/>
            <person name="Yoshida Y."/>
            <person name="Miyazaki K."/>
            <person name="Natsume S."/>
            <person name="Konno N."/>
        </authorList>
    </citation>
    <scope>NUCLEOTIDE SEQUENCE [LARGE SCALE GENOMIC DNA]</scope>
    <source>
        <strain evidence="1 2">NBRC 111202</strain>
    </source>
</reference>
<evidence type="ECO:0000313" key="1">
    <source>
        <dbReference type="EMBL" id="GAW01130.1"/>
    </source>
</evidence>
<proteinExistence type="predicted"/>
<accession>A0A1Q3E1M4</accession>
<keyword evidence="2" id="KW-1185">Reference proteome</keyword>
<sequence>MGERESLGPFGIWEIDDGVNGKLDFRWMGGGELFRRYINAFYIKCDAVRAVRLEKLKCPDSWGSVALSRTRSPVARFVGATDSLPPNALVIMLCCAFNLRLHSVSTSSAGRRYCVEA</sequence>
<organism evidence="1 2">
    <name type="scientific">Lentinula edodes</name>
    <name type="common">Shiitake mushroom</name>
    <name type="synonym">Lentinus edodes</name>
    <dbReference type="NCBI Taxonomy" id="5353"/>
    <lineage>
        <taxon>Eukaryota</taxon>
        <taxon>Fungi</taxon>
        <taxon>Dikarya</taxon>
        <taxon>Basidiomycota</taxon>
        <taxon>Agaricomycotina</taxon>
        <taxon>Agaricomycetes</taxon>
        <taxon>Agaricomycetidae</taxon>
        <taxon>Agaricales</taxon>
        <taxon>Marasmiineae</taxon>
        <taxon>Omphalotaceae</taxon>
        <taxon>Lentinula</taxon>
    </lineage>
</organism>
<comment type="caution">
    <text evidence="1">The sequence shown here is derived from an EMBL/GenBank/DDBJ whole genome shotgun (WGS) entry which is preliminary data.</text>
</comment>
<dbReference type="EMBL" id="BDGU01000052">
    <property type="protein sequence ID" value="GAW01130.1"/>
    <property type="molecule type" value="Genomic_DNA"/>
</dbReference>
<dbReference type="AlphaFoldDB" id="A0A1Q3E1M4"/>
<gene>
    <name evidence="1" type="ORF">LENED_002709</name>
</gene>
<reference evidence="1 2" key="2">
    <citation type="submission" date="2017-02" db="EMBL/GenBank/DDBJ databases">
        <title>A genome survey and senescence transcriptome analysis in Lentinula edodes.</title>
        <authorList>
            <person name="Sakamoto Y."/>
            <person name="Nakade K."/>
            <person name="Sato S."/>
            <person name="Yoshida Y."/>
            <person name="Miyazaki K."/>
            <person name="Natsume S."/>
            <person name="Konno N."/>
        </authorList>
    </citation>
    <scope>NUCLEOTIDE SEQUENCE [LARGE SCALE GENOMIC DNA]</scope>
    <source>
        <strain evidence="1 2">NBRC 111202</strain>
    </source>
</reference>
<evidence type="ECO:0000313" key="2">
    <source>
        <dbReference type="Proteomes" id="UP000188533"/>
    </source>
</evidence>